<accession>A0ABV6S9L7</accession>
<dbReference type="Proteomes" id="UP001589858">
    <property type="component" value="Unassembled WGS sequence"/>
</dbReference>
<dbReference type="EMBL" id="JBHLTM010000061">
    <property type="protein sequence ID" value="MFC0685922.1"/>
    <property type="molecule type" value="Genomic_DNA"/>
</dbReference>
<organism evidence="1 2">
    <name type="scientific">Novosphingobium clariflavum</name>
    <dbReference type="NCBI Taxonomy" id="2029884"/>
    <lineage>
        <taxon>Bacteria</taxon>
        <taxon>Pseudomonadati</taxon>
        <taxon>Pseudomonadota</taxon>
        <taxon>Alphaproteobacteria</taxon>
        <taxon>Sphingomonadales</taxon>
        <taxon>Sphingomonadaceae</taxon>
        <taxon>Novosphingobium</taxon>
    </lineage>
</organism>
<name>A0ABV6S9L7_9SPHN</name>
<evidence type="ECO:0000313" key="2">
    <source>
        <dbReference type="Proteomes" id="UP001589858"/>
    </source>
</evidence>
<evidence type="ECO:0000313" key="1">
    <source>
        <dbReference type="EMBL" id="MFC0685922.1"/>
    </source>
</evidence>
<gene>
    <name evidence="1" type="ORF">ACFFF8_15120</name>
</gene>
<sequence length="54" mass="5793">MNIEAKRSALIEAMTANLVQLENLGAEIAAAHMQAAIDALRRASDLDQDPSDLD</sequence>
<keyword evidence="2" id="KW-1185">Reference proteome</keyword>
<protein>
    <submittedName>
        <fullName evidence="1">Uncharacterized protein</fullName>
    </submittedName>
</protein>
<comment type="caution">
    <text evidence="1">The sequence shown here is derived from an EMBL/GenBank/DDBJ whole genome shotgun (WGS) entry which is preliminary data.</text>
</comment>
<reference evidence="1 2" key="1">
    <citation type="submission" date="2024-09" db="EMBL/GenBank/DDBJ databases">
        <authorList>
            <person name="Sun Q."/>
            <person name="Mori K."/>
        </authorList>
    </citation>
    <scope>NUCLEOTIDE SEQUENCE [LARGE SCALE GENOMIC DNA]</scope>
    <source>
        <strain evidence="1 2">CICC 11035S</strain>
    </source>
</reference>
<dbReference type="RefSeq" id="WP_267218674.1">
    <property type="nucleotide sequence ID" value="NZ_JAPCWC010000002.1"/>
</dbReference>
<proteinExistence type="predicted"/>